<dbReference type="CDD" id="cd16922">
    <property type="entry name" value="HATPase_EvgS-ArcB-TorS-like"/>
    <property type="match status" value="1"/>
</dbReference>
<evidence type="ECO:0000256" key="7">
    <source>
        <dbReference type="SAM" id="MobiDB-lite"/>
    </source>
</evidence>
<evidence type="ECO:0000313" key="11">
    <source>
        <dbReference type="Proteomes" id="UP000321412"/>
    </source>
</evidence>
<organism evidence="10 11">
    <name type="scientific">Lujinxingia vulgaris</name>
    <dbReference type="NCBI Taxonomy" id="2600176"/>
    <lineage>
        <taxon>Bacteria</taxon>
        <taxon>Deltaproteobacteria</taxon>
        <taxon>Bradymonadales</taxon>
        <taxon>Lujinxingiaceae</taxon>
        <taxon>Lujinxingia</taxon>
    </lineage>
</organism>
<evidence type="ECO:0000256" key="5">
    <source>
        <dbReference type="ARBA" id="ARBA00022777"/>
    </source>
</evidence>
<comment type="caution">
    <text evidence="10">The sequence shown here is derived from an EMBL/GenBank/DDBJ whole genome shotgun (WGS) entry which is preliminary data.</text>
</comment>
<dbReference type="SMART" id="SM00065">
    <property type="entry name" value="GAF"/>
    <property type="match status" value="1"/>
</dbReference>
<dbReference type="Gene3D" id="3.40.50.300">
    <property type="entry name" value="P-loop containing nucleotide triphosphate hydrolases"/>
    <property type="match status" value="1"/>
</dbReference>
<dbReference type="PRINTS" id="PR00344">
    <property type="entry name" value="BCTRLSENSOR"/>
</dbReference>
<dbReference type="PROSITE" id="PS50011">
    <property type="entry name" value="PROTEIN_KINASE_DOM"/>
    <property type="match status" value="1"/>
</dbReference>
<evidence type="ECO:0000256" key="4">
    <source>
        <dbReference type="ARBA" id="ARBA00022679"/>
    </source>
</evidence>
<comment type="catalytic activity">
    <reaction evidence="1">
        <text>ATP + protein L-histidine = ADP + protein N-phospho-L-histidine.</text>
        <dbReference type="EC" id="2.7.13.3"/>
    </reaction>
</comment>
<keyword evidence="4" id="KW-0808">Transferase</keyword>
<feature type="domain" description="Histidine kinase" evidence="9">
    <location>
        <begin position="1628"/>
        <end position="1847"/>
    </location>
</feature>
<dbReference type="InterPro" id="IPR011009">
    <property type="entry name" value="Kinase-like_dom_sf"/>
</dbReference>
<dbReference type="Gene3D" id="1.10.510.10">
    <property type="entry name" value="Transferase(Phosphotransferase) domain 1"/>
    <property type="match status" value="1"/>
</dbReference>
<dbReference type="Proteomes" id="UP000321412">
    <property type="component" value="Unassembled WGS sequence"/>
</dbReference>
<dbReference type="GO" id="GO:0000155">
    <property type="term" value="F:phosphorelay sensor kinase activity"/>
    <property type="evidence" value="ECO:0007669"/>
    <property type="project" value="InterPro"/>
</dbReference>
<dbReference type="EC" id="2.7.13.3" evidence="2"/>
<evidence type="ECO:0000256" key="6">
    <source>
        <dbReference type="ARBA" id="ARBA00023012"/>
    </source>
</evidence>
<reference evidence="10 11" key="1">
    <citation type="submission" date="2019-08" db="EMBL/GenBank/DDBJ databases">
        <title>Bradymonadales sp. TMQ4.</title>
        <authorList>
            <person name="Liang Q."/>
        </authorList>
    </citation>
    <scope>NUCLEOTIDE SEQUENCE [LARGE SCALE GENOMIC DNA]</scope>
    <source>
        <strain evidence="10 11">TMQ4</strain>
    </source>
</reference>
<evidence type="ECO:0000256" key="2">
    <source>
        <dbReference type="ARBA" id="ARBA00012438"/>
    </source>
</evidence>
<dbReference type="RefSeq" id="WP_146982635.1">
    <property type="nucleotide sequence ID" value="NZ_VOSM01000010.1"/>
</dbReference>
<dbReference type="SUPFAM" id="SSF55781">
    <property type="entry name" value="GAF domain-like"/>
    <property type="match status" value="1"/>
</dbReference>
<dbReference type="PANTHER" id="PTHR43711">
    <property type="entry name" value="TWO-COMPONENT HISTIDINE KINASE"/>
    <property type="match status" value="1"/>
</dbReference>
<dbReference type="OrthoDB" id="5521237at2"/>
<dbReference type="Gene3D" id="3.30.200.20">
    <property type="entry name" value="Phosphorylase Kinase, domain 1"/>
    <property type="match status" value="1"/>
</dbReference>
<dbReference type="PANTHER" id="PTHR43711:SF26">
    <property type="entry name" value="SENSOR HISTIDINE KINASE RCSC"/>
    <property type="match status" value="1"/>
</dbReference>
<keyword evidence="11" id="KW-1185">Reference proteome</keyword>
<dbReference type="Pfam" id="PF00512">
    <property type="entry name" value="HisKA"/>
    <property type="match status" value="1"/>
</dbReference>
<dbReference type="InterPro" id="IPR003594">
    <property type="entry name" value="HATPase_dom"/>
</dbReference>
<dbReference type="Gene3D" id="3.30.450.40">
    <property type="match status" value="1"/>
</dbReference>
<dbReference type="InterPro" id="IPR036097">
    <property type="entry name" value="HisK_dim/P_sf"/>
</dbReference>
<protein>
    <recommendedName>
        <fullName evidence="2">histidine kinase</fullName>
        <ecNumber evidence="2">2.7.13.3</ecNumber>
    </recommendedName>
</protein>
<keyword evidence="6" id="KW-0902">Two-component regulatory system</keyword>
<dbReference type="PROSITE" id="PS50109">
    <property type="entry name" value="HIS_KIN"/>
    <property type="match status" value="1"/>
</dbReference>
<dbReference type="Pfam" id="PF13191">
    <property type="entry name" value="AAA_16"/>
    <property type="match status" value="1"/>
</dbReference>
<keyword evidence="3" id="KW-0597">Phosphoprotein</keyword>
<evidence type="ECO:0000259" key="8">
    <source>
        <dbReference type="PROSITE" id="PS50011"/>
    </source>
</evidence>
<keyword evidence="5 10" id="KW-0418">Kinase</keyword>
<dbReference type="SUPFAM" id="SSF56112">
    <property type="entry name" value="Protein kinase-like (PK-like)"/>
    <property type="match status" value="1"/>
</dbReference>
<name>A0A5C6X1Z6_9DELT</name>
<dbReference type="InterPro" id="IPR050736">
    <property type="entry name" value="Sensor_HK_Regulatory"/>
</dbReference>
<proteinExistence type="predicted"/>
<dbReference type="EMBL" id="VOSM01000010">
    <property type="protein sequence ID" value="TXD35172.1"/>
    <property type="molecule type" value="Genomic_DNA"/>
</dbReference>
<dbReference type="InterPro" id="IPR004358">
    <property type="entry name" value="Sig_transdc_His_kin-like_C"/>
</dbReference>
<dbReference type="SUPFAM" id="SSF55874">
    <property type="entry name" value="ATPase domain of HSP90 chaperone/DNA topoisomerase II/histidine kinase"/>
    <property type="match status" value="1"/>
</dbReference>
<dbReference type="Pfam" id="PF02518">
    <property type="entry name" value="HATPase_c"/>
    <property type="match status" value="1"/>
</dbReference>
<dbReference type="InterPro" id="IPR005467">
    <property type="entry name" value="His_kinase_dom"/>
</dbReference>
<dbReference type="Gene3D" id="3.30.565.10">
    <property type="entry name" value="Histidine kinase-like ATPase, C-terminal domain"/>
    <property type="match status" value="1"/>
</dbReference>
<dbReference type="InterPro" id="IPR003018">
    <property type="entry name" value="GAF"/>
</dbReference>
<feature type="region of interest" description="Disordered" evidence="7">
    <location>
        <begin position="1352"/>
        <end position="1373"/>
    </location>
</feature>
<dbReference type="SUPFAM" id="SSF52540">
    <property type="entry name" value="P-loop containing nucleoside triphosphate hydrolases"/>
    <property type="match status" value="1"/>
</dbReference>
<dbReference type="InterPro" id="IPR000719">
    <property type="entry name" value="Prot_kinase_dom"/>
</dbReference>
<evidence type="ECO:0000256" key="1">
    <source>
        <dbReference type="ARBA" id="ARBA00000085"/>
    </source>
</evidence>
<sequence length="1853" mass="205205">MTKSSTSVSGSFPGVRVRKEIGRGAESIVYLASRGVETVAVKTSREPGQLLDEERRRRFLREGCLLGALTHRALPRIFEVGQVEKTPYIILEHVNGETLARVVADSVLEEEVIWRVAREVADALAQVHENGLLHRDIHPANILLDATGRARLIDFGLAAEASADDAQRLEGTLRFMAPEQGGMLNRLVDARSDLYALGAVLHFCATGRPPYEGRDRREVLRQHATAPIPDVRETRAELSETLSALIRRLLAKDPDDRFGSARALVEHIDRHRGEQSTRTIEAATPRAGHRRLIGRRAELQQLLEVWDRARGGHTALAMIDGPSGSGKTRLMRELEMRARAEGALALSTSAQLQEPHPFAALQRLVEPLYARLSADISDTDGLRETLQRRLSGKVDALHRALPGLANLLHEDVDARQHSELRANVEPTPSTESDRSDVVYDAVAATLAEFARILGALLVSVDNAHLVDDATMRVLERLEHSSHDAPLMLLLGFDRRGDTALRAGHIASAMRRTLAARVTLNRLEPREVDAFVRARLGDSEVDPRLIERVIELSHGNAYAIESFLRAMLDAAILRPSWGRWSLDLEAAETLTLPSDLSDLMHFQLDHVSAQTRDLLAWIALFGGLVDPGDVAACADIDHQALDEALTQATYAGLLRETGESGLALVHESLRESLLERLSPEERALRHQRVATILDRNTGSRARDFDLARHYALGQAHTDPHRAVEVNHQAGRLAQHGFDYAGALAFLTQAARIAEQRGLPIAVELDRDLGHIAARTGQLELSRHHLGRAITHSNDPVERAHLRGALSAVSVTNLELRRATEELRGAFAEIDEHFPTLHPADLASSLRRFARSELIGTLSLARRIFDSPLTPAEERRLRVLKDLYDYLSRVAYFTFEDELMLQSALRQHDIATRLGDARYLARTLAMLAFIAAILGQKKLSDLYLARAEVACEQAGDRSVRAMVGWFTAFCLDMLNEPLAACAKLRETLLEQGQWLEGWELSNGTLTLAENYILRGHHRRATTVLSDVMRELKSRLGDEVAERQFVLTPLQSLAMSAELAIGQTENLERYAANAERYFIENQQKLYYHAEIHQRLLLYCLESGQLDEEADRHIRGFESLPMPTPNVSYYLRYFYVCKAWIMIERAERTRRRGAPVDLGQARAALAELEPGATTSMFKAYVALFKARIADLSGELKDVEALHNQALAHADRADMPLVHFEVARHKAALARTRHQRRLSDAPETLDVLLRYVHQALHLAQSQGWSGRARAIRADFADELRLADRHGSELHTASSLTSSDTMTSRMQQQFDALLRIHQILSEVGNPDTKLHQVLDELIAIFGAERGYFFQIDQESPQLQAARSARPSGSSPKAAASADLPDPLKNWARGIIDQVCATQRPLLVSTTREGARWDQPAFLDHLRSAIAVPMHTRGELRGVVYLDSTLSEGVFSRADIRTLQSLTNSLSMLLEAARTSSLEVEVARASEKSASLLEHATSAVQLGLAIISADASLISASPTLYAMAEPWGSIARFWREAWAACDWQSAPDHRVAGRTLKTALADLRTPEGHRQIFEITNTGEAPELSEHTDHQVLLIRDVTASVIAGEELKLLNVELKLASEEAMSANRAKSVFLASMSHELRTPLNAIIGYSEMILEERSAEEEPELVEDITRIQLAGKHLLRLVSDILDISKIEAGHVTLAPGEFKLPALVGELERAVAPLLNDNANTLHIGPIPELTLFNDELRLHQLLLNLLSNAAKFTEGGDVFFDVAVDEKAGRLEFAIRDTGIGMDEAALARVFEAFYQAGQHSISRHGGTGLGLTIVRRFCDLMGGTIDVHSSPGEGTTFMVSLPQRIAQAETA</sequence>
<feature type="compositionally biased region" description="Low complexity" evidence="7">
    <location>
        <begin position="1354"/>
        <end position="1371"/>
    </location>
</feature>
<evidence type="ECO:0000256" key="3">
    <source>
        <dbReference type="ARBA" id="ARBA00022553"/>
    </source>
</evidence>
<accession>A0A5C6X1Z6</accession>
<dbReference type="InterPro" id="IPR036890">
    <property type="entry name" value="HATPase_C_sf"/>
</dbReference>
<dbReference type="SMART" id="SM00388">
    <property type="entry name" value="HisKA"/>
    <property type="match status" value="1"/>
</dbReference>
<dbReference type="SUPFAM" id="SSF47384">
    <property type="entry name" value="Homodimeric domain of signal transducing histidine kinase"/>
    <property type="match status" value="1"/>
</dbReference>
<dbReference type="Pfam" id="PF00069">
    <property type="entry name" value="Pkinase"/>
    <property type="match status" value="1"/>
</dbReference>
<dbReference type="GO" id="GO:0005524">
    <property type="term" value="F:ATP binding"/>
    <property type="evidence" value="ECO:0007669"/>
    <property type="project" value="InterPro"/>
</dbReference>
<dbReference type="Pfam" id="PF01590">
    <property type="entry name" value="GAF"/>
    <property type="match status" value="1"/>
</dbReference>
<dbReference type="InterPro" id="IPR027417">
    <property type="entry name" value="P-loop_NTPase"/>
</dbReference>
<dbReference type="InterPro" id="IPR029016">
    <property type="entry name" value="GAF-like_dom_sf"/>
</dbReference>
<evidence type="ECO:0000259" key="9">
    <source>
        <dbReference type="PROSITE" id="PS50109"/>
    </source>
</evidence>
<dbReference type="SMART" id="SM00387">
    <property type="entry name" value="HATPase_c"/>
    <property type="match status" value="1"/>
</dbReference>
<dbReference type="CDD" id="cd14014">
    <property type="entry name" value="STKc_PknB_like"/>
    <property type="match status" value="1"/>
</dbReference>
<feature type="domain" description="Protein kinase" evidence="8">
    <location>
        <begin position="15"/>
        <end position="270"/>
    </location>
</feature>
<evidence type="ECO:0000313" key="10">
    <source>
        <dbReference type="EMBL" id="TXD35172.1"/>
    </source>
</evidence>
<dbReference type="Gene3D" id="1.10.287.130">
    <property type="match status" value="1"/>
</dbReference>
<dbReference type="InterPro" id="IPR003661">
    <property type="entry name" value="HisK_dim/P_dom"/>
</dbReference>
<gene>
    <name evidence="10" type="ORF">FRC98_17020</name>
</gene>
<dbReference type="InterPro" id="IPR041664">
    <property type="entry name" value="AAA_16"/>
</dbReference>
<dbReference type="CDD" id="cd00082">
    <property type="entry name" value="HisKA"/>
    <property type="match status" value="1"/>
</dbReference>